<dbReference type="InterPro" id="IPR001789">
    <property type="entry name" value="Sig_transdc_resp-reg_receiver"/>
</dbReference>
<dbReference type="Gene3D" id="1.10.10.10">
    <property type="entry name" value="Winged helix-like DNA-binding domain superfamily/Winged helix DNA-binding domain"/>
    <property type="match status" value="1"/>
</dbReference>
<keyword evidence="3 7" id="KW-0238">DNA-binding</keyword>
<feature type="domain" description="Response regulatory" evidence="8">
    <location>
        <begin position="3"/>
        <end position="116"/>
    </location>
</feature>
<gene>
    <name evidence="10" type="ORF">IAB98_11630</name>
</gene>
<dbReference type="SMART" id="SM00862">
    <property type="entry name" value="Trans_reg_C"/>
    <property type="match status" value="1"/>
</dbReference>
<dbReference type="GO" id="GO:0006355">
    <property type="term" value="P:regulation of DNA-templated transcription"/>
    <property type="evidence" value="ECO:0007669"/>
    <property type="project" value="InterPro"/>
</dbReference>
<keyword evidence="4" id="KW-0804">Transcription</keyword>
<evidence type="ECO:0000256" key="6">
    <source>
        <dbReference type="PROSITE-ProRule" id="PRU00169"/>
    </source>
</evidence>
<dbReference type="SUPFAM" id="SSF52172">
    <property type="entry name" value="CheY-like"/>
    <property type="match status" value="1"/>
</dbReference>
<feature type="domain" description="OmpR/PhoB-type" evidence="9">
    <location>
        <begin position="126"/>
        <end position="224"/>
    </location>
</feature>
<dbReference type="AlphaFoldDB" id="A0A9D1ELV4"/>
<dbReference type="InterPro" id="IPR011006">
    <property type="entry name" value="CheY-like_superfamily"/>
</dbReference>
<feature type="DNA-binding region" description="OmpR/PhoB-type" evidence="7">
    <location>
        <begin position="126"/>
        <end position="224"/>
    </location>
</feature>
<evidence type="ECO:0000256" key="1">
    <source>
        <dbReference type="ARBA" id="ARBA00018672"/>
    </source>
</evidence>
<evidence type="ECO:0000256" key="3">
    <source>
        <dbReference type="ARBA" id="ARBA00023125"/>
    </source>
</evidence>
<dbReference type="PROSITE" id="PS51755">
    <property type="entry name" value="OMPR_PHOB"/>
    <property type="match status" value="1"/>
</dbReference>
<evidence type="ECO:0000256" key="2">
    <source>
        <dbReference type="ARBA" id="ARBA00023015"/>
    </source>
</evidence>
<dbReference type="Gene3D" id="3.40.50.2300">
    <property type="match status" value="1"/>
</dbReference>
<evidence type="ECO:0000256" key="7">
    <source>
        <dbReference type="PROSITE-ProRule" id="PRU01091"/>
    </source>
</evidence>
<keyword evidence="6" id="KW-0597">Phosphoprotein</keyword>
<dbReference type="PROSITE" id="PS50110">
    <property type="entry name" value="RESPONSE_REGULATORY"/>
    <property type="match status" value="1"/>
</dbReference>
<evidence type="ECO:0000256" key="5">
    <source>
        <dbReference type="ARBA" id="ARBA00024867"/>
    </source>
</evidence>
<proteinExistence type="predicted"/>
<dbReference type="GO" id="GO:0000976">
    <property type="term" value="F:transcription cis-regulatory region binding"/>
    <property type="evidence" value="ECO:0007669"/>
    <property type="project" value="TreeGrafter"/>
</dbReference>
<dbReference type="GO" id="GO:0000156">
    <property type="term" value="F:phosphorelay response regulator activity"/>
    <property type="evidence" value="ECO:0007669"/>
    <property type="project" value="TreeGrafter"/>
</dbReference>
<dbReference type="PANTHER" id="PTHR48111:SF43">
    <property type="entry name" value="STAGE 0 SPORULATION PROTEIN A HOMOLOG"/>
    <property type="match status" value="1"/>
</dbReference>
<keyword evidence="2" id="KW-0805">Transcription regulation</keyword>
<dbReference type="Proteomes" id="UP000886841">
    <property type="component" value="Unassembled WGS sequence"/>
</dbReference>
<dbReference type="PANTHER" id="PTHR48111">
    <property type="entry name" value="REGULATOR OF RPOS"/>
    <property type="match status" value="1"/>
</dbReference>
<dbReference type="GO" id="GO:0032993">
    <property type="term" value="C:protein-DNA complex"/>
    <property type="evidence" value="ECO:0007669"/>
    <property type="project" value="TreeGrafter"/>
</dbReference>
<protein>
    <recommendedName>
        <fullName evidence="1">Stage 0 sporulation protein A homolog</fullName>
    </recommendedName>
</protein>
<comment type="function">
    <text evidence="5">May play the central regulatory role in sporulation. It may be an element of the effector pathway responsible for the activation of sporulation genes in response to nutritional stress. Spo0A may act in concert with spo0H (a sigma factor) to control the expression of some genes that are critical to the sporulation process.</text>
</comment>
<dbReference type="SUPFAM" id="SSF46894">
    <property type="entry name" value="C-terminal effector domain of the bipartite response regulators"/>
    <property type="match status" value="1"/>
</dbReference>
<evidence type="ECO:0000313" key="10">
    <source>
        <dbReference type="EMBL" id="HIR94057.1"/>
    </source>
</evidence>
<dbReference type="GO" id="GO:0005829">
    <property type="term" value="C:cytosol"/>
    <property type="evidence" value="ECO:0007669"/>
    <property type="project" value="TreeGrafter"/>
</dbReference>
<reference evidence="10" key="2">
    <citation type="journal article" date="2021" name="PeerJ">
        <title>Extensive microbial diversity within the chicken gut microbiome revealed by metagenomics and culture.</title>
        <authorList>
            <person name="Gilroy R."/>
            <person name="Ravi A."/>
            <person name="Getino M."/>
            <person name="Pursley I."/>
            <person name="Horton D.L."/>
            <person name="Alikhan N.F."/>
            <person name="Baker D."/>
            <person name="Gharbi K."/>
            <person name="Hall N."/>
            <person name="Watson M."/>
            <person name="Adriaenssens E.M."/>
            <person name="Foster-Nyarko E."/>
            <person name="Jarju S."/>
            <person name="Secka A."/>
            <person name="Antonio M."/>
            <person name="Oren A."/>
            <person name="Chaudhuri R.R."/>
            <person name="La Ragione R."/>
            <person name="Hildebrand F."/>
            <person name="Pallen M.J."/>
        </authorList>
    </citation>
    <scope>NUCLEOTIDE SEQUENCE</scope>
    <source>
        <strain evidence="10">ChiSxjej1B13-7041</strain>
    </source>
</reference>
<dbReference type="InterPro" id="IPR036388">
    <property type="entry name" value="WH-like_DNA-bd_sf"/>
</dbReference>
<evidence type="ECO:0000256" key="4">
    <source>
        <dbReference type="ARBA" id="ARBA00023163"/>
    </source>
</evidence>
<organism evidence="10 11">
    <name type="scientific">Candidatus Egerieimonas intestinavium</name>
    <dbReference type="NCBI Taxonomy" id="2840777"/>
    <lineage>
        <taxon>Bacteria</taxon>
        <taxon>Bacillati</taxon>
        <taxon>Bacillota</taxon>
        <taxon>Clostridia</taxon>
        <taxon>Lachnospirales</taxon>
        <taxon>Lachnospiraceae</taxon>
        <taxon>Lachnospiraceae incertae sedis</taxon>
        <taxon>Candidatus Egerieimonas</taxon>
    </lineage>
</organism>
<name>A0A9D1ELV4_9FIRM</name>
<dbReference type="SMART" id="SM00448">
    <property type="entry name" value="REC"/>
    <property type="match status" value="1"/>
</dbReference>
<dbReference type="Pfam" id="PF00072">
    <property type="entry name" value="Response_reg"/>
    <property type="match status" value="1"/>
</dbReference>
<dbReference type="InterPro" id="IPR039420">
    <property type="entry name" value="WalR-like"/>
</dbReference>
<dbReference type="CDD" id="cd00383">
    <property type="entry name" value="trans_reg_C"/>
    <property type="match status" value="1"/>
</dbReference>
<dbReference type="EMBL" id="DVHU01000104">
    <property type="protein sequence ID" value="HIR94057.1"/>
    <property type="molecule type" value="Genomic_DNA"/>
</dbReference>
<dbReference type="Pfam" id="PF00486">
    <property type="entry name" value="Trans_reg_C"/>
    <property type="match status" value="1"/>
</dbReference>
<reference evidence="10" key="1">
    <citation type="submission" date="2020-10" db="EMBL/GenBank/DDBJ databases">
        <authorList>
            <person name="Gilroy R."/>
        </authorList>
    </citation>
    <scope>NUCLEOTIDE SEQUENCE</scope>
    <source>
        <strain evidence="10">ChiSxjej1B13-7041</strain>
    </source>
</reference>
<evidence type="ECO:0000259" key="8">
    <source>
        <dbReference type="PROSITE" id="PS50110"/>
    </source>
</evidence>
<sequence>MYKILLVEDDPVIAGTVKTQLSGWGYQVECAEDFQHVLEHFCRLDPQLVLMDISLPFFNGYHWCSQIRKISKVPILFLSSASDNMNLVMAINMGGDDFLAKPFDMSVLVAKIQALLRRTYEFAGQTAHLEHRGAILNLAEATLSVGEEKLSLTKNEFRILQVLMERKGRVVSRDKLMERLWETDSFVDDNTLTVNVNRLRKKLAEAGLEDFIATKKGIGYVIEQEQL</sequence>
<comment type="caution">
    <text evidence="10">The sequence shown here is derived from an EMBL/GenBank/DDBJ whole genome shotgun (WGS) entry which is preliminary data.</text>
</comment>
<accession>A0A9D1ELV4</accession>
<evidence type="ECO:0000259" key="9">
    <source>
        <dbReference type="PROSITE" id="PS51755"/>
    </source>
</evidence>
<dbReference type="InterPro" id="IPR016032">
    <property type="entry name" value="Sig_transdc_resp-reg_C-effctor"/>
</dbReference>
<evidence type="ECO:0000313" key="11">
    <source>
        <dbReference type="Proteomes" id="UP000886841"/>
    </source>
</evidence>
<dbReference type="InterPro" id="IPR001867">
    <property type="entry name" value="OmpR/PhoB-type_DNA-bd"/>
</dbReference>
<dbReference type="CDD" id="cd18159">
    <property type="entry name" value="REC_OmpR_NsrR-like"/>
    <property type="match status" value="1"/>
</dbReference>
<feature type="modified residue" description="4-aspartylphosphate" evidence="6">
    <location>
        <position position="52"/>
    </location>
</feature>